<proteinExistence type="predicted"/>
<dbReference type="RefSeq" id="WP_036381232.1">
    <property type="nucleotide sequence ID" value="NZ_JALU01000020.1"/>
</dbReference>
<dbReference type="Proteomes" id="UP000022645">
    <property type="component" value="Unassembled WGS sequence"/>
</dbReference>
<dbReference type="EMBL" id="JALU01000020">
    <property type="protein sequence ID" value="EUC52159.1"/>
    <property type="molecule type" value="Genomic_DNA"/>
</dbReference>
<dbReference type="PROSITE" id="PS51257">
    <property type="entry name" value="PROKAR_LIPOPROTEIN"/>
    <property type="match status" value="1"/>
</dbReference>
<evidence type="ECO:0000313" key="3">
    <source>
        <dbReference type="EMBL" id="EUC52159.1"/>
    </source>
</evidence>
<feature type="transmembrane region" description="Helical" evidence="1">
    <location>
        <begin position="281"/>
        <end position="301"/>
    </location>
</feature>
<keyword evidence="1" id="KW-0812">Transmembrane</keyword>
<feature type="signal peptide" evidence="2">
    <location>
        <begin position="1"/>
        <end position="26"/>
    </location>
</feature>
<keyword evidence="1" id="KW-0472">Membrane</keyword>
<evidence type="ECO:0000256" key="1">
    <source>
        <dbReference type="SAM" id="Phobius"/>
    </source>
</evidence>
<comment type="caution">
    <text evidence="3">The sequence shown here is derived from an EMBL/GenBank/DDBJ whole genome shotgun (WGS) entry which is preliminary data.</text>
</comment>
<name>X8ISJ0_9FIRM</name>
<reference evidence="3 4" key="1">
    <citation type="submission" date="2014-01" db="EMBL/GenBank/DDBJ databases">
        <authorList>
            <person name="Durkin A.S."/>
            <person name="McCorrison J."/>
            <person name="Torralba M."/>
            <person name="Gillis M."/>
            <person name="Haft D.H."/>
            <person name="Methe B."/>
            <person name="Sutton G."/>
            <person name="Nelson K.E."/>
        </authorList>
    </citation>
    <scope>NUCLEOTIDE SEQUENCE [LARGE SCALE GENOMIC DNA]</scope>
    <source>
        <strain evidence="3 4">ATCC 33093</strain>
    </source>
</reference>
<organism evidence="3 4">
    <name type="scientific">Mogibacterium timidum ATCC 33093</name>
    <dbReference type="NCBI Taxonomy" id="1401079"/>
    <lineage>
        <taxon>Bacteria</taxon>
        <taxon>Bacillati</taxon>
        <taxon>Bacillota</taxon>
        <taxon>Clostridia</taxon>
        <taxon>Peptostreptococcales</taxon>
        <taxon>Anaerovoracaceae</taxon>
        <taxon>Mogibacterium</taxon>
    </lineage>
</organism>
<dbReference type="AlphaFoldDB" id="X8ISJ0"/>
<keyword evidence="2" id="KW-0732">Signal</keyword>
<keyword evidence="1" id="KW-1133">Transmembrane helix</keyword>
<protein>
    <submittedName>
        <fullName evidence="3">Uncharacterized protein</fullName>
    </submittedName>
</protein>
<feature type="chain" id="PRO_5004985660" evidence="2">
    <location>
        <begin position="27"/>
        <end position="313"/>
    </location>
</feature>
<evidence type="ECO:0000256" key="2">
    <source>
        <dbReference type="SAM" id="SignalP"/>
    </source>
</evidence>
<evidence type="ECO:0000313" key="4">
    <source>
        <dbReference type="Proteomes" id="UP000022645"/>
    </source>
</evidence>
<gene>
    <name evidence="3" type="ORF">HMPREF0581_0304</name>
</gene>
<sequence length="313" mass="35030">MRKGRIISTVLILVFILSCCFANASAELVKKEIFISETKKASYDAPKEIEEGGKAYRLKKIDYKVIRSPEELKGEVEIKNLNEKKVPLTKNIEIDGKKYTLYLDTGKTKYKKDNKEEKYVYEARDPNNFVPEQTRIFKHADGKDLTGKLKSTVKGQNYGKGITVPGRFDGSPNAKYFRFAGSGNFYPLDTSVPTWKGYEGDILAHLGLNPNTHSITGGRWTGTDGSGKNAVFSGTRTVCDYTCTYTTEGGGDTYTANAVYNGYEIEASAIYEEYMTLKTKILIGIGIGILALAVAVIIYFLKRRKKNKEEQYI</sequence>
<accession>X8ISJ0</accession>